<accession>A0AB40CKG7</accession>
<dbReference type="InterPro" id="IPR017972">
    <property type="entry name" value="Cyt_P450_CS"/>
</dbReference>
<dbReference type="GeneID" id="120276046"/>
<dbReference type="PANTHER" id="PTHR47955:SF14">
    <property type="entry name" value="OS01G0543600 PROTEIN"/>
    <property type="match status" value="1"/>
</dbReference>
<keyword evidence="4 5" id="KW-0349">Heme</keyword>
<keyword evidence="2 4" id="KW-0479">Metal-binding</keyword>
<dbReference type="Pfam" id="PF00067">
    <property type="entry name" value="p450"/>
    <property type="match status" value="2"/>
</dbReference>
<gene>
    <name evidence="8" type="primary">LOC120276046</name>
</gene>
<dbReference type="CDD" id="cd11072">
    <property type="entry name" value="CYP71-like"/>
    <property type="match status" value="1"/>
</dbReference>
<evidence type="ECO:0000256" key="1">
    <source>
        <dbReference type="ARBA" id="ARBA00010617"/>
    </source>
</evidence>
<protein>
    <submittedName>
        <fullName evidence="8">Cytochrome P450 71A9-like</fullName>
    </submittedName>
</protein>
<proteinExistence type="inferred from homology"/>
<evidence type="ECO:0000313" key="8">
    <source>
        <dbReference type="RefSeq" id="XP_039138723.1"/>
    </source>
</evidence>
<evidence type="ECO:0000256" key="3">
    <source>
        <dbReference type="ARBA" id="ARBA00023004"/>
    </source>
</evidence>
<dbReference type="PANTHER" id="PTHR47955">
    <property type="entry name" value="CYTOCHROME P450 FAMILY 71 PROTEIN"/>
    <property type="match status" value="1"/>
</dbReference>
<sequence length="615" mass="69610">MHNLLLLLAPFLLFVLSIKLVLSKRSVRGLPPSPWKLPIIGNLHQLGLLAHQSLHKLSMKHGPLMFLKLGQVPTLVVSSSEMAREIMKTHDLVFASRPVLKASHTVLYGNNDLALAPYGEYWSILLSQTSWHAADVAAIYSASVEERATTSCFFDDQVTEHDPILHNIPENNPNDCVPARYFKTLFAALRCTSLGLLINLDRKLTDRDAGEPPFTCSAGMKGEAPVTTMMMFSEEVPPQLQQMRKICVTHLLSMRRVHSFQAAREKEVAHLMDKIVSHVSSHPLKALNMSRVLFCFTNDMLCRAILGEFSRDQEGRNEIFLEMIEENMILFSGFNLEDYFPSLGWLTSLLGFDERAKRNFRRWDGVLSQMIEEHKNKEDGNLKDDDFVDVLLSLKKDPDLDFSLNDEHIKALLVDMFSAGIDTSYIVLEWGMAELLGNPNVMKKLQDEINGLASGKSMVNEDDLSKMCYLKAVVKEILRLHPPAPLLLPRESIGSCQIEGYKIPDKCRVFINYWAIARDPKVWDMPDNFIPERFVNNTIDFKGQDFEYIPFGSGRRICPGIGFSIPLVELALANLVFKFEWKLPDDHVGEVDMTEAPGLTTKMIKNLCLVPKPCF</sequence>
<dbReference type="Gene3D" id="1.10.630.10">
    <property type="entry name" value="Cytochrome P450"/>
    <property type="match status" value="2"/>
</dbReference>
<keyword evidence="6" id="KW-0732">Signal</keyword>
<name>A0AB40CKG7_DIOCR</name>
<dbReference type="GO" id="GO:0004497">
    <property type="term" value="F:monooxygenase activity"/>
    <property type="evidence" value="ECO:0007669"/>
    <property type="project" value="UniProtKB-KW"/>
</dbReference>
<keyword evidence="3 4" id="KW-0408">Iron</keyword>
<dbReference type="InterPro" id="IPR002401">
    <property type="entry name" value="Cyt_P450_E_grp-I"/>
</dbReference>
<evidence type="ECO:0000256" key="6">
    <source>
        <dbReference type="SAM" id="SignalP"/>
    </source>
</evidence>
<dbReference type="InterPro" id="IPR001128">
    <property type="entry name" value="Cyt_P450"/>
</dbReference>
<dbReference type="RefSeq" id="XP_039138723.1">
    <property type="nucleotide sequence ID" value="XM_039282789.1"/>
</dbReference>
<dbReference type="SUPFAM" id="SSF48264">
    <property type="entry name" value="Cytochrome P450"/>
    <property type="match status" value="2"/>
</dbReference>
<evidence type="ECO:0000313" key="7">
    <source>
        <dbReference type="Proteomes" id="UP001515500"/>
    </source>
</evidence>
<feature type="binding site" description="axial binding residue" evidence="4">
    <location>
        <position position="558"/>
    </location>
    <ligand>
        <name>heme</name>
        <dbReference type="ChEBI" id="CHEBI:30413"/>
    </ligand>
    <ligandPart>
        <name>Fe</name>
        <dbReference type="ChEBI" id="CHEBI:18248"/>
    </ligandPart>
</feature>
<evidence type="ECO:0000256" key="4">
    <source>
        <dbReference type="PIRSR" id="PIRSR602401-1"/>
    </source>
</evidence>
<keyword evidence="5" id="KW-0503">Monooxygenase</keyword>
<dbReference type="GO" id="GO:0020037">
    <property type="term" value="F:heme binding"/>
    <property type="evidence" value="ECO:0007669"/>
    <property type="project" value="InterPro"/>
</dbReference>
<feature type="chain" id="PRO_5044337849" evidence="6">
    <location>
        <begin position="24"/>
        <end position="615"/>
    </location>
</feature>
<organism evidence="7 8">
    <name type="scientific">Dioscorea cayennensis subsp. rotundata</name>
    <name type="common">White Guinea yam</name>
    <name type="synonym">Dioscorea rotundata</name>
    <dbReference type="NCBI Taxonomy" id="55577"/>
    <lineage>
        <taxon>Eukaryota</taxon>
        <taxon>Viridiplantae</taxon>
        <taxon>Streptophyta</taxon>
        <taxon>Embryophyta</taxon>
        <taxon>Tracheophyta</taxon>
        <taxon>Spermatophyta</taxon>
        <taxon>Magnoliopsida</taxon>
        <taxon>Liliopsida</taxon>
        <taxon>Dioscoreales</taxon>
        <taxon>Dioscoreaceae</taxon>
        <taxon>Dioscorea</taxon>
    </lineage>
</organism>
<dbReference type="PRINTS" id="PR00385">
    <property type="entry name" value="P450"/>
</dbReference>
<reference evidence="8" key="1">
    <citation type="submission" date="2025-08" db="UniProtKB">
        <authorList>
            <consortium name="RefSeq"/>
        </authorList>
    </citation>
    <scope>IDENTIFICATION</scope>
</reference>
<dbReference type="FunFam" id="1.10.630.10:FF:000011">
    <property type="entry name" value="Cytochrome P450 83B1"/>
    <property type="match status" value="1"/>
</dbReference>
<dbReference type="GO" id="GO:0005506">
    <property type="term" value="F:iron ion binding"/>
    <property type="evidence" value="ECO:0007669"/>
    <property type="project" value="InterPro"/>
</dbReference>
<dbReference type="Proteomes" id="UP001515500">
    <property type="component" value="Chromosome 14"/>
</dbReference>
<dbReference type="PRINTS" id="PR00463">
    <property type="entry name" value="EP450I"/>
</dbReference>
<dbReference type="AlphaFoldDB" id="A0AB40CKG7"/>
<keyword evidence="7" id="KW-1185">Reference proteome</keyword>
<evidence type="ECO:0000256" key="5">
    <source>
        <dbReference type="RuleBase" id="RU000461"/>
    </source>
</evidence>
<evidence type="ECO:0000256" key="2">
    <source>
        <dbReference type="ARBA" id="ARBA00022723"/>
    </source>
</evidence>
<keyword evidence="5" id="KW-0560">Oxidoreductase</keyword>
<comment type="cofactor">
    <cofactor evidence="4">
        <name>heme</name>
        <dbReference type="ChEBI" id="CHEBI:30413"/>
    </cofactor>
</comment>
<dbReference type="GO" id="GO:0016705">
    <property type="term" value="F:oxidoreductase activity, acting on paired donors, with incorporation or reduction of molecular oxygen"/>
    <property type="evidence" value="ECO:0007669"/>
    <property type="project" value="InterPro"/>
</dbReference>
<feature type="signal peptide" evidence="6">
    <location>
        <begin position="1"/>
        <end position="23"/>
    </location>
</feature>
<dbReference type="SMR" id="A0AB40CKG7"/>
<dbReference type="PROSITE" id="PS00086">
    <property type="entry name" value="CYTOCHROME_P450"/>
    <property type="match status" value="1"/>
</dbReference>
<dbReference type="InterPro" id="IPR036396">
    <property type="entry name" value="Cyt_P450_sf"/>
</dbReference>
<comment type="similarity">
    <text evidence="1 5">Belongs to the cytochrome P450 family.</text>
</comment>